<dbReference type="AlphaFoldDB" id="A1ZVA8"/>
<name>A1ZVA8_MICM2</name>
<keyword evidence="2" id="KW-1185">Reference proteome</keyword>
<protein>
    <submittedName>
        <fullName evidence="1">Uncharacterized protein</fullName>
    </submittedName>
</protein>
<sequence length="47" mass="5391">MARFEDSLTRFKDSLASLQHQQARKEVQRSAYFILSTSNTTSEQIVA</sequence>
<comment type="caution">
    <text evidence="1">The sequence shown here is derived from an EMBL/GenBank/DDBJ whole genome shotgun (WGS) entry which is preliminary data.</text>
</comment>
<proteinExistence type="predicted"/>
<organism evidence="1 2">
    <name type="scientific">Microscilla marina ATCC 23134</name>
    <dbReference type="NCBI Taxonomy" id="313606"/>
    <lineage>
        <taxon>Bacteria</taxon>
        <taxon>Pseudomonadati</taxon>
        <taxon>Bacteroidota</taxon>
        <taxon>Cytophagia</taxon>
        <taxon>Cytophagales</taxon>
        <taxon>Microscillaceae</taxon>
        <taxon>Microscilla</taxon>
    </lineage>
</organism>
<evidence type="ECO:0000313" key="2">
    <source>
        <dbReference type="Proteomes" id="UP000004095"/>
    </source>
</evidence>
<evidence type="ECO:0000313" key="1">
    <source>
        <dbReference type="EMBL" id="EAY25606.1"/>
    </source>
</evidence>
<reference evidence="1 2" key="1">
    <citation type="submission" date="2007-01" db="EMBL/GenBank/DDBJ databases">
        <authorList>
            <person name="Haygood M."/>
            <person name="Podell S."/>
            <person name="Anderson C."/>
            <person name="Hopkinson B."/>
            <person name="Roe K."/>
            <person name="Barbeau K."/>
            <person name="Gaasterland T."/>
            <person name="Ferriera S."/>
            <person name="Johnson J."/>
            <person name="Kravitz S."/>
            <person name="Beeson K."/>
            <person name="Sutton G."/>
            <person name="Rogers Y.-H."/>
            <person name="Friedman R."/>
            <person name="Frazier M."/>
            <person name="Venter J.C."/>
        </authorList>
    </citation>
    <scope>NUCLEOTIDE SEQUENCE [LARGE SCALE GENOMIC DNA]</scope>
    <source>
        <strain evidence="1 2">ATCC 23134</strain>
    </source>
</reference>
<gene>
    <name evidence="1" type="ORF">M23134_07257</name>
</gene>
<accession>A1ZVA8</accession>
<dbReference type="EMBL" id="AAWS01000045">
    <property type="protein sequence ID" value="EAY25606.1"/>
    <property type="molecule type" value="Genomic_DNA"/>
</dbReference>
<dbReference type="Proteomes" id="UP000004095">
    <property type="component" value="Unassembled WGS sequence"/>
</dbReference>